<keyword evidence="2" id="KW-1185">Reference proteome</keyword>
<comment type="caution">
    <text evidence="1">The sequence shown here is derived from an EMBL/GenBank/DDBJ whole genome shotgun (WGS) entry which is preliminary data.</text>
</comment>
<sequence>MASSDRWQCHVLFREGESHRSTQERVDKLHETIVKRVAHHLFKLGWSAEMQATTETGDALRIHPGSVHA</sequence>
<dbReference type="EMBL" id="JAFBMS010000361">
    <property type="protein sequence ID" value="KAG9331238.1"/>
    <property type="molecule type" value="Genomic_DNA"/>
</dbReference>
<name>A0A8T2N030_9TELE</name>
<protein>
    <submittedName>
        <fullName evidence="1">Uncharacterized protein</fullName>
    </submittedName>
</protein>
<evidence type="ECO:0000313" key="2">
    <source>
        <dbReference type="Proteomes" id="UP000824540"/>
    </source>
</evidence>
<gene>
    <name evidence="1" type="ORF">JZ751_019713</name>
</gene>
<evidence type="ECO:0000313" key="1">
    <source>
        <dbReference type="EMBL" id="KAG9331238.1"/>
    </source>
</evidence>
<accession>A0A8T2N030</accession>
<proteinExistence type="predicted"/>
<dbReference type="AlphaFoldDB" id="A0A8T2N030"/>
<organism evidence="1 2">
    <name type="scientific">Albula glossodonta</name>
    <name type="common">roundjaw bonefish</name>
    <dbReference type="NCBI Taxonomy" id="121402"/>
    <lineage>
        <taxon>Eukaryota</taxon>
        <taxon>Metazoa</taxon>
        <taxon>Chordata</taxon>
        <taxon>Craniata</taxon>
        <taxon>Vertebrata</taxon>
        <taxon>Euteleostomi</taxon>
        <taxon>Actinopterygii</taxon>
        <taxon>Neopterygii</taxon>
        <taxon>Teleostei</taxon>
        <taxon>Albuliformes</taxon>
        <taxon>Albulidae</taxon>
        <taxon>Albula</taxon>
    </lineage>
</organism>
<dbReference type="Proteomes" id="UP000824540">
    <property type="component" value="Unassembled WGS sequence"/>
</dbReference>
<reference evidence="1" key="1">
    <citation type="thesis" date="2021" institute="BYU ScholarsArchive" country="Provo, UT, USA">
        <title>Applications of and Algorithms for Genome Assembly and Genomic Analyses with an Emphasis on Marine Teleosts.</title>
        <authorList>
            <person name="Pickett B.D."/>
        </authorList>
    </citation>
    <scope>NUCLEOTIDE SEQUENCE</scope>
    <source>
        <strain evidence="1">HI-2016</strain>
    </source>
</reference>